<keyword evidence="3" id="KW-1185">Reference proteome</keyword>
<dbReference type="Proteomes" id="UP000825729">
    <property type="component" value="Unassembled WGS sequence"/>
</dbReference>
<comment type="caution">
    <text evidence="2">The sequence shown here is derived from an EMBL/GenBank/DDBJ whole genome shotgun (WGS) entry which is preliminary data.</text>
</comment>
<proteinExistence type="predicted"/>
<protein>
    <submittedName>
        <fullName evidence="2">Uncharacterized protein</fullName>
    </submittedName>
</protein>
<evidence type="ECO:0000313" key="2">
    <source>
        <dbReference type="EMBL" id="KAG9451508.1"/>
    </source>
</evidence>
<name>A0AAV7ERL8_ARIFI</name>
<organism evidence="2 3">
    <name type="scientific">Aristolochia fimbriata</name>
    <name type="common">White veined hardy Dutchman's pipe vine</name>
    <dbReference type="NCBI Taxonomy" id="158543"/>
    <lineage>
        <taxon>Eukaryota</taxon>
        <taxon>Viridiplantae</taxon>
        <taxon>Streptophyta</taxon>
        <taxon>Embryophyta</taxon>
        <taxon>Tracheophyta</taxon>
        <taxon>Spermatophyta</taxon>
        <taxon>Magnoliopsida</taxon>
        <taxon>Magnoliidae</taxon>
        <taxon>Piperales</taxon>
        <taxon>Aristolochiaceae</taxon>
        <taxon>Aristolochia</taxon>
    </lineage>
</organism>
<accession>A0AAV7ERL8</accession>
<evidence type="ECO:0000313" key="3">
    <source>
        <dbReference type="Proteomes" id="UP000825729"/>
    </source>
</evidence>
<reference evidence="2 3" key="1">
    <citation type="submission" date="2021-07" db="EMBL/GenBank/DDBJ databases">
        <title>The Aristolochia fimbriata genome: insights into angiosperm evolution, floral development and chemical biosynthesis.</title>
        <authorList>
            <person name="Jiao Y."/>
        </authorList>
    </citation>
    <scope>NUCLEOTIDE SEQUENCE [LARGE SCALE GENOMIC DNA]</scope>
    <source>
        <strain evidence="2">IBCAS-2021</strain>
        <tissue evidence="2">Leaf</tissue>
    </source>
</reference>
<feature type="region of interest" description="Disordered" evidence="1">
    <location>
        <begin position="19"/>
        <end position="48"/>
    </location>
</feature>
<evidence type="ECO:0000256" key="1">
    <source>
        <dbReference type="SAM" id="MobiDB-lite"/>
    </source>
</evidence>
<dbReference type="EMBL" id="JAINDJ010000004">
    <property type="protein sequence ID" value="KAG9451508.1"/>
    <property type="molecule type" value="Genomic_DNA"/>
</dbReference>
<gene>
    <name evidence="2" type="ORF">H6P81_011473</name>
</gene>
<dbReference type="AlphaFoldDB" id="A0AAV7ERL8"/>
<sequence length="75" mass="8071">MLISSYLCNFNDNDCVKGDGSSVSNGSEAAVPPSRGTDHGLLIPDQGDRLDKGQTRITGFRSAYPPISGLRRQFI</sequence>